<accession>A0A4Q2UMT2</accession>
<dbReference type="EMBL" id="SBLB01000002">
    <property type="protein sequence ID" value="RYC70092.1"/>
    <property type="molecule type" value="Genomic_DNA"/>
</dbReference>
<dbReference type="PROSITE" id="PS51257">
    <property type="entry name" value="PROKAR_LIPOPROTEIN"/>
    <property type="match status" value="1"/>
</dbReference>
<reference evidence="2 3" key="1">
    <citation type="submission" date="2019-01" db="EMBL/GenBank/DDBJ databases">
        <title>Spirosoma flava sp. nov., a propanil-degrading bacterium isolated from herbicide-contaminated soil.</title>
        <authorList>
            <person name="Zhang L."/>
            <person name="Jiang J.-D."/>
        </authorList>
    </citation>
    <scope>NUCLEOTIDE SEQUENCE [LARGE SCALE GENOMIC DNA]</scope>
    <source>
        <strain evidence="2 3">TY50</strain>
    </source>
</reference>
<dbReference type="RefSeq" id="WP_129601320.1">
    <property type="nucleotide sequence ID" value="NZ_SBLB01000002.1"/>
</dbReference>
<protein>
    <submittedName>
        <fullName evidence="2">Uncharacterized protein</fullName>
    </submittedName>
</protein>
<evidence type="ECO:0000313" key="3">
    <source>
        <dbReference type="Proteomes" id="UP000290407"/>
    </source>
</evidence>
<name>A0A4Q2UMT2_9BACT</name>
<comment type="caution">
    <text evidence="2">The sequence shown here is derived from an EMBL/GenBank/DDBJ whole genome shotgun (WGS) entry which is preliminary data.</text>
</comment>
<organism evidence="2 3">
    <name type="scientific">Spirosoma sordidisoli</name>
    <dbReference type="NCBI Taxonomy" id="2502893"/>
    <lineage>
        <taxon>Bacteria</taxon>
        <taxon>Pseudomonadati</taxon>
        <taxon>Bacteroidota</taxon>
        <taxon>Cytophagia</taxon>
        <taxon>Cytophagales</taxon>
        <taxon>Cytophagaceae</taxon>
        <taxon>Spirosoma</taxon>
    </lineage>
</organism>
<proteinExistence type="predicted"/>
<dbReference type="AlphaFoldDB" id="A0A4Q2UMT2"/>
<gene>
    <name evidence="2" type="ORF">EQG79_09480</name>
</gene>
<dbReference type="Proteomes" id="UP000290407">
    <property type="component" value="Unassembled WGS sequence"/>
</dbReference>
<keyword evidence="1" id="KW-0732">Signal</keyword>
<keyword evidence="3" id="KW-1185">Reference proteome</keyword>
<evidence type="ECO:0000313" key="2">
    <source>
        <dbReference type="EMBL" id="RYC70092.1"/>
    </source>
</evidence>
<evidence type="ECO:0000256" key="1">
    <source>
        <dbReference type="SAM" id="SignalP"/>
    </source>
</evidence>
<sequence length="210" mass="22042">MFSKVLSAVALVAIGVFSLVACTQDARVPAPQSVHFQPVSQADDEFEGDEIVDDTEAGARVAAIDTANQYKLKFTVTSACVSGTASVGFRYCEGAISSPSLSGTAINTKAGFKSFSVKRDKLNTTLYKTFDKTKSYTVYIMTAAAQKAVKAVKDANGAVVTPAVSAVPAVYSRLGVLDANPVAEKALNKAGTKRIGRPITTSTTTWTCPN</sequence>
<feature type="signal peptide" evidence="1">
    <location>
        <begin position="1"/>
        <end position="21"/>
    </location>
</feature>
<feature type="chain" id="PRO_5020286138" evidence="1">
    <location>
        <begin position="22"/>
        <end position="210"/>
    </location>
</feature>